<dbReference type="AlphaFoldDB" id="A0AAJ1Q8E7"/>
<evidence type="ECO:0000313" key="1">
    <source>
        <dbReference type="EMBL" id="MDK7356153.1"/>
    </source>
</evidence>
<name>A0AAJ1Q8E7_9FIRM</name>
<dbReference type="Pfam" id="PF06013">
    <property type="entry name" value="WXG100"/>
    <property type="match status" value="1"/>
</dbReference>
<sequence length="89" mass="10296">MAQAIGDPEEIRSFSNTLEHYLNTVEEETGRLNSAFEQLGESWQDQQRASFEETYKQLINALQNFKENASEQIPHLRTMAEDLSTYLGR</sequence>
<evidence type="ECO:0000313" key="2">
    <source>
        <dbReference type="Proteomes" id="UP001236274"/>
    </source>
</evidence>
<proteinExistence type="predicted"/>
<dbReference type="InterPro" id="IPR029013">
    <property type="entry name" value="HP0062-like_sf"/>
</dbReference>
<dbReference type="RefSeq" id="WP_285416355.1">
    <property type="nucleotide sequence ID" value="NZ_JASORJ010000001.1"/>
</dbReference>
<organism evidence="1 2">
    <name type="scientific">Veillonella atypica</name>
    <dbReference type="NCBI Taxonomy" id="39777"/>
    <lineage>
        <taxon>Bacteria</taxon>
        <taxon>Bacillati</taxon>
        <taxon>Bacillota</taxon>
        <taxon>Negativicutes</taxon>
        <taxon>Veillonellales</taxon>
        <taxon>Veillonellaceae</taxon>
        <taxon>Veillonella</taxon>
    </lineage>
</organism>
<dbReference type="InterPro" id="IPR010310">
    <property type="entry name" value="T7SS_ESAT-6-like"/>
</dbReference>
<dbReference type="Proteomes" id="UP001236274">
    <property type="component" value="Unassembled WGS sequence"/>
</dbReference>
<accession>A0AAJ1Q8E7</accession>
<comment type="caution">
    <text evidence="1">The sequence shown here is derived from an EMBL/GenBank/DDBJ whole genome shotgun (WGS) entry which is preliminary data.</text>
</comment>
<dbReference type="EMBL" id="JASORJ010000001">
    <property type="protein sequence ID" value="MDK7356153.1"/>
    <property type="molecule type" value="Genomic_DNA"/>
</dbReference>
<protein>
    <submittedName>
        <fullName evidence="1">WXG100 family type VII secretion target</fullName>
    </submittedName>
</protein>
<gene>
    <name evidence="1" type="ORF">QP520_00705</name>
</gene>
<dbReference type="Gene3D" id="1.10.287.850">
    <property type="entry name" value="HP0062-like domain"/>
    <property type="match status" value="1"/>
</dbReference>
<dbReference type="SUPFAM" id="SSF158414">
    <property type="entry name" value="HP0062-like"/>
    <property type="match status" value="1"/>
</dbReference>
<reference evidence="1" key="1">
    <citation type="submission" date="2023-05" db="EMBL/GenBank/DDBJ databases">
        <title>Cataloging the Phylogenetic Diversity of Human Bladder Bacteria.</title>
        <authorList>
            <person name="Du J."/>
        </authorList>
    </citation>
    <scope>NUCLEOTIDE SEQUENCE</scope>
    <source>
        <strain evidence="1">UMB10101</strain>
    </source>
</reference>